<dbReference type="Gene3D" id="3.30.420.10">
    <property type="entry name" value="Ribonuclease H-like superfamily/Ribonuclease H"/>
    <property type="match status" value="1"/>
</dbReference>
<organism evidence="3 4">
    <name type="scientific">Terrisporobacter muris</name>
    <dbReference type="NCBI Taxonomy" id="2963284"/>
    <lineage>
        <taxon>Bacteria</taxon>
        <taxon>Bacillati</taxon>
        <taxon>Bacillota</taxon>
        <taxon>Clostridia</taxon>
        <taxon>Peptostreptococcales</taxon>
        <taxon>Peptostreptococcaceae</taxon>
        <taxon>Terrisporobacter</taxon>
    </lineage>
</organism>
<comment type="function">
    <text evidence="1">Involved in the transposition of the insertion sequence.</text>
</comment>
<dbReference type="AlphaFoldDB" id="A0A9X2MCA4"/>
<dbReference type="PANTHER" id="PTHR46889:SF4">
    <property type="entry name" value="TRANSPOSASE INSO FOR INSERTION SEQUENCE ELEMENT IS911B-RELATED"/>
    <property type="match status" value="1"/>
</dbReference>
<dbReference type="InterPro" id="IPR036397">
    <property type="entry name" value="RNaseH_sf"/>
</dbReference>
<comment type="caution">
    <text evidence="3">The sequence shown here is derived from an EMBL/GenBank/DDBJ whole genome shotgun (WGS) entry which is preliminary data.</text>
</comment>
<evidence type="ECO:0000256" key="1">
    <source>
        <dbReference type="ARBA" id="ARBA00002286"/>
    </source>
</evidence>
<dbReference type="Pfam" id="PF00665">
    <property type="entry name" value="rve"/>
    <property type="match status" value="1"/>
</dbReference>
<dbReference type="InterPro" id="IPR048020">
    <property type="entry name" value="Transpos_IS3"/>
</dbReference>
<protein>
    <submittedName>
        <fullName evidence="3">IS3 family transposase</fullName>
    </submittedName>
</protein>
<dbReference type="SUPFAM" id="SSF53098">
    <property type="entry name" value="Ribonuclease H-like"/>
    <property type="match status" value="1"/>
</dbReference>
<evidence type="ECO:0000313" key="3">
    <source>
        <dbReference type="EMBL" id="MCR1824133.1"/>
    </source>
</evidence>
<evidence type="ECO:0000313" key="4">
    <source>
        <dbReference type="Proteomes" id="UP001140817"/>
    </source>
</evidence>
<dbReference type="NCBIfam" id="NF033516">
    <property type="entry name" value="transpos_IS3"/>
    <property type="match status" value="1"/>
</dbReference>
<feature type="domain" description="Integrase catalytic" evidence="2">
    <location>
        <begin position="128"/>
        <end position="293"/>
    </location>
</feature>
<dbReference type="Proteomes" id="UP001140817">
    <property type="component" value="Unassembled WGS sequence"/>
</dbReference>
<proteinExistence type="predicted"/>
<dbReference type="Pfam" id="PF13333">
    <property type="entry name" value="rve_2"/>
    <property type="match status" value="1"/>
</dbReference>
<reference evidence="3" key="1">
    <citation type="submission" date="2022-07" db="EMBL/GenBank/DDBJ databases">
        <title>Enhanced cultured diversity of the mouse gut microbiota enables custom-made synthetic communities.</title>
        <authorList>
            <person name="Afrizal A."/>
        </authorList>
    </citation>
    <scope>NUCLEOTIDE SEQUENCE</scope>
    <source>
        <strain evidence="3">DSM 29186</strain>
    </source>
</reference>
<dbReference type="InterPro" id="IPR025948">
    <property type="entry name" value="HTH-like_dom"/>
</dbReference>
<dbReference type="GO" id="GO:0015074">
    <property type="term" value="P:DNA integration"/>
    <property type="evidence" value="ECO:0007669"/>
    <property type="project" value="InterPro"/>
</dbReference>
<dbReference type="PROSITE" id="PS50994">
    <property type="entry name" value="INTEGRASE"/>
    <property type="match status" value="1"/>
</dbReference>
<sequence>MICKPDKYSIIHSMKNKYTISFLCSIIGVSRSGYYKWISRQTSPDRDYGVKQKILEIYNKSNKVYGYRRIKATLLKKYNLNINHKKVIRLMRSLKIKSVIRKKRFRYILPKDIIADKIEPNILNRDFKSDHPNKKWVTDITYLYYGKSRQRVYLSAIKDLYNNEIVSYEMSSTLDMRFVLNTINKAIKPLSDKERAGLIIHSDQGVHYTCCDYKNLLKKNNILQSMSRRGNCYDNASIENFFGHLKSEAIYLNSYNSKDELEIAVHNYIYWYNNVRIQSKLKYRTPIEYKCAA</sequence>
<name>A0A9X2MCA4_9FIRM</name>
<dbReference type="EMBL" id="JANKBY010000250">
    <property type="protein sequence ID" value="MCR1824133.1"/>
    <property type="molecule type" value="Genomic_DNA"/>
</dbReference>
<accession>A0A9X2MCA4</accession>
<gene>
    <name evidence="3" type="ORF">NSA58_15200</name>
</gene>
<dbReference type="InterPro" id="IPR050900">
    <property type="entry name" value="Transposase_IS3/IS150/IS904"/>
</dbReference>
<dbReference type="InterPro" id="IPR012337">
    <property type="entry name" value="RNaseH-like_sf"/>
</dbReference>
<dbReference type="InterPro" id="IPR001584">
    <property type="entry name" value="Integrase_cat-core"/>
</dbReference>
<dbReference type="GO" id="GO:0003676">
    <property type="term" value="F:nucleic acid binding"/>
    <property type="evidence" value="ECO:0007669"/>
    <property type="project" value="InterPro"/>
</dbReference>
<keyword evidence="4" id="KW-1185">Reference proteome</keyword>
<dbReference type="PANTHER" id="PTHR46889">
    <property type="entry name" value="TRANSPOSASE INSF FOR INSERTION SEQUENCE IS3B-RELATED"/>
    <property type="match status" value="1"/>
</dbReference>
<dbReference type="Pfam" id="PF13276">
    <property type="entry name" value="HTH_21"/>
    <property type="match status" value="1"/>
</dbReference>
<evidence type="ECO:0000259" key="2">
    <source>
        <dbReference type="PROSITE" id="PS50994"/>
    </source>
</evidence>